<feature type="compositionally biased region" description="Basic and acidic residues" evidence="4">
    <location>
        <begin position="540"/>
        <end position="549"/>
    </location>
</feature>
<protein>
    <submittedName>
        <fullName evidence="6">Phospholipase, patatin family protein</fullName>
    </submittedName>
</protein>
<dbReference type="Proteomes" id="UP000236343">
    <property type="component" value="Unassembled WGS sequence"/>
</dbReference>
<feature type="region of interest" description="Disordered" evidence="4">
    <location>
        <begin position="60"/>
        <end position="124"/>
    </location>
</feature>
<dbReference type="AlphaFoldDB" id="A0A2G8XST1"/>
<feature type="region of interest" description="Disordered" evidence="4">
    <location>
        <begin position="536"/>
        <end position="667"/>
    </location>
</feature>
<evidence type="ECO:0000313" key="7">
    <source>
        <dbReference type="Proteomes" id="UP000236343"/>
    </source>
</evidence>
<feature type="region of interest" description="Disordered" evidence="4">
    <location>
        <begin position="430"/>
        <end position="515"/>
    </location>
</feature>
<evidence type="ECO:0000256" key="2">
    <source>
        <dbReference type="ARBA" id="ARBA00022963"/>
    </source>
</evidence>
<evidence type="ECO:0000256" key="3">
    <source>
        <dbReference type="ARBA" id="ARBA00023098"/>
    </source>
</evidence>
<sequence>METTPPCSEMPQEREVVSFLASRSASSSSSSFSPAPDSLAPASSPQPDCAHAAFVTFGENHENYESGDGKPGQAHCRGPAPQDAPARVEAAFFSRARRNSTASEDPRATDKGTERAGDRPARRSQSADLLVFPLPLADALHCRSSSSLSGRGTLKARHSKEGLDLSPRVSVVDRMVSKTSHEVLLSLPGYYTLCVANKTDSSWDGLFMGLAQMRVVCEYSLLAPPTSLCSLWNTISPPDARNYPSPLYSSSESCSPSSPCSPSPSSSCSSSAFSLAASSPSRLSSMRSQPPANQDENEPRQEATHAGACSKGAAAPKTDTEVPESVFSSEPDTALSDGGVREDRSSRKDRPTARVNDGGATLRDAPQREPQARGVVRMHSSASASFAQDRKSPFRHFDAIRPGEHRRASRLLCGEESLVGTKPQNYSNFSWRHSQVPLPPPLVTARCTNSQGEEEGTNSFNPFSREGSEGEEDNDGEPDGCGVSQRGGPSSVSASSSFGRSSFFGGQEASDTESDAPVLVVCASRDAEKKPCVSFGASGRRLECRDASTHKAVPRTSMADHAVGGGFASASPFATDDGGSEEGRREAEEWKGDGAGGKPQKSTEEGEEAEGKEIGGEKNHAEEKDEAMMAKDGNGHEAANEAETPEERLREDAEKESEEPSRLPASFTQAPLHASAARVGSRDFSVNEMPGLAREGDTAFMRTDRVHGHRRQRDPSLPRGASQQLLSLKEKGRLLVPLATVRYAFFRVRHPGTVLRLRVYTAMSLGMRLKASVSLSFCGTPAEIPRNPSVPFDLDRCTMLTLDDGGALTFVSLFVLRRLEKELQFHLNDSSLQLASAFDLVAGSGFGGLVALGLLRGLTLSEMLSTWTDANDEEAKAESRGGFFQALLREGGMRSRVQQLLVEHLGEQFLGTFPSGPYCLVTAADVLSQPHEVFILRSYDHVRPALHAHAYRGTARVPLWVAGWATCADGHHIKAMSKSDFSSLGYQLEPAVQLQQKSPSTSNPTLLALEEMARLADKPLSKFIQENLQLLISVGSGSASADGFDLCLRGNGRSLPRGEKREFLTEAWAKKHQVHREVLHWLADTQNMYYRLNPPHGDHCTPQCIDSRKHEFLRAVTESYLVDDKFFDVKMISRLLAHRILALRERTPPPTAADSSCMRSWKRNLRADRWPYM</sequence>
<feature type="compositionally biased region" description="Basic and acidic residues" evidence="4">
    <location>
        <begin position="339"/>
        <end position="352"/>
    </location>
</feature>
<evidence type="ECO:0000256" key="4">
    <source>
        <dbReference type="SAM" id="MobiDB-lite"/>
    </source>
</evidence>
<feature type="compositionally biased region" description="Polar residues" evidence="4">
    <location>
        <begin position="446"/>
        <end position="462"/>
    </location>
</feature>
<evidence type="ECO:0000313" key="6">
    <source>
        <dbReference type="EMBL" id="PIL98066.1"/>
    </source>
</evidence>
<dbReference type="Pfam" id="PF01734">
    <property type="entry name" value="Patatin"/>
    <property type="match status" value="1"/>
</dbReference>
<evidence type="ECO:0000256" key="1">
    <source>
        <dbReference type="ARBA" id="ARBA00022801"/>
    </source>
</evidence>
<feature type="compositionally biased region" description="Acidic residues" evidence="4">
    <location>
        <begin position="469"/>
        <end position="478"/>
    </location>
</feature>
<accession>A0A2G8XST1</accession>
<proteinExistence type="predicted"/>
<feature type="compositionally biased region" description="Low complexity" evidence="4">
    <location>
        <begin position="279"/>
        <end position="291"/>
    </location>
</feature>
<comment type="caution">
    <text evidence="6">The sequence shown here is derived from an EMBL/GenBank/DDBJ whole genome shotgun (WGS) entry which is preliminary data.</text>
</comment>
<dbReference type="Gene3D" id="3.40.1090.10">
    <property type="entry name" value="Cytosolic phospholipase A2 catalytic domain"/>
    <property type="match status" value="1"/>
</dbReference>
<feature type="compositionally biased region" description="Low complexity" evidence="4">
    <location>
        <begin position="480"/>
        <end position="506"/>
    </location>
</feature>
<feature type="compositionally biased region" description="Low complexity" evidence="4">
    <location>
        <begin position="18"/>
        <end position="48"/>
    </location>
</feature>
<dbReference type="PANTHER" id="PTHR32241:SF3">
    <property type="entry name" value="PATATIN-LIKE PROTEIN 6"/>
    <property type="match status" value="1"/>
</dbReference>
<dbReference type="PANTHER" id="PTHR32241">
    <property type="entry name" value="PATATIN-LIKE PROTEIN 6"/>
    <property type="match status" value="1"/>
</dbReference>
<feature type="compositionally biased region" description="Basic and acidic residues" evidence="4">
    <location>
        <begin position="601"/>
        <end position="661"/>
    </location>
</feature>
<dbReference type="GO" id="GO:0016042">
    <property type="term" value="P:lipid catabolic process"/>
    <property type="evidence" value="ECO:0007669"/>
    <property type="project" value="UniProtKB-KW"/>
</dbReference>
<dbReference type="VEuPathDB" id="ToxoDB:TGCOUG_254420"/>
<organism evidence="6 7">
    <name type="scientific">Toxoplasma gondii COUG</name>
    <dbReference type="NCBI Taxonomy" id="1074873"/>
    <lineage>
        <taxon>Eukaryota</taxon>
        <taxon>Sar</taxon>
        <taxon>Alveolata</taxon>
        <taxon>Apicomplexa</taxon>
        <taxon>Conoidasida</taxon>
        <taxon>Coccidia</taxon>
        <taxon>Eucoccidiorida</taxon>
        <taxon>Eimeriorina</taxon>
        <taxon>Sarcocystidae</taxon>
        <taxon>Toxoplasma</taxon>
    </lineage>
</organism>
<dbReference type="EMBL" id="AGQR02002949">
    <property type="protein sequence ID" value="PIL98066.1"/>
    <property type="molecule type" value="Genomic_DNA"/>
</dbReference>
<dbReference type="GO" id="GO:0016787">
    <property type="term" value="F:hydrolase activity"/>
    <property type="evidence" value="ECO:0007669"/>
    <property type="project" value="UniProtKB-KW"/>
</dbReference>
<keyword evidence="3" id="KW-0443">Lipid metabolism</keyword>
<feature type="compositionally biased region" description="Basic and acidic residues" evidence="4">
    <location>
        <begin position="104"/>
        <end position="121"/>
    </location>
</feature>
<dbReference type="InterPro" id="IPR016035">
    <property type="entry name" value="Acyl_Trfase/lysoPLipase"/>
</dbReference>
<dbReference type="SUPFAM" id="SSF52151">
    <property type="entry name" value="FabD/lysophospholipase-like"/>
    <property type="match status" value="1"/>
</dbReference>
<feature type="region of interest" description="Disordered" evidence="4">
    <location>
        <begin position="279"/>
        <end position="395"/>
    </location>
</feature>
<gene>
    <name evidence="6" type="ORF">TGCOUG_254420</name>
</gene>
<feature type="compositionally biased region" description="Basic and acidic residues" evidence="4">
    <location>
        <begin position="581"/>
        <end position="592"/>
    </location>
</feature>
<evidence type="ECO:0000259" key="5">
    <source>
        <dbReference type="Pfam" id="PF01734"/>
    </source>
</evidence>
<reference evidence="6 7" key="1">
    <citation type="journal article" date="2016" name="Nat. Commun.">
        <title>Local admixture of amplified and diversified secreted pathogenesis determinants shapes mosaic Toxoplasma gondii genomes.</title>
        <authorList>
            <person name="Lorenzi H."/>
            <person name="Khan A."/>
            <person name="Behnke M.S."/>
            <person name="Namasivayam S."/>
            <person name="Swapna L.S."/>
            <person name="Hadjithomas M."/>
            <person name="Karamycheva S."/>
            <person name="Pinney D."/>
            <person name="Brunk B.P."/>
            <person name="Ajioka J.W."/>
            <person name="Ajzenberg D."/>
            <person name="Boothroyd J.C."/>
            <person name="Boyle J.P."/>
            <person name="Darde M.L."/>
            <person name="Diaz-Miranda M.A."/>
            <person name="Dubey J.P."/>
            <person name="Fritz H.M."/>
            <person name="Gennari S.M."/>
            <person name="Gregory B.D."/>
            <person name="Kim K."/>
            <person name="Saeij J.P."/>
            <person name="Su C."/>
            <person name="White M.W."/>
            <person name="Zhu X.Q."/>
            <person name="Howe D.K."/>
            <person name="Rosenthal B.M."/>
            <person name="Grigg M.E."/>
            <person name="Parkinson J."/>
            <person name="Liu L."/>
            <person name="Kissinger J.C."/>
            <person name="Roos D.S."/>
            <person name="Sibley L.D."/>
        </authorList>
    </citation>
    <scope>NUCLEOTIDE SEQUENCE [LARGE SCALE GENOMIC DNA]</scope>
    <source>
        <strain evidence="6 7">COUG</strain>
    </source>
</reference>
<feature type="region of interest" description="Disordered" evidence="4">
    <location>
        <begin position="1"/>
        <end position="48"/>
    </location>
</feature>
<keyword evidence="1" id="KW-0378">Hydrolase</keyword>
<dbReference type="InterPro" id="IPR002641">
    <property type="entry name" value="PNPLA_dom"/>
</dbReference>
<feature type="domain" description="PNPLA" evidence="5">
    <location>
        <begin position="802"/>
        <end position="967"/>
    </location>
</feature>
<name>A0A2G8XST1_TOXGO</name>
<keyword evidence="2" id="KW-0442">Lipid degradation</keyword>